<reference evidence="11" key="1">
    <citation type="submission" date="2021-12" db="EMBL/GenBank/DDBJ databases">
        <authorList>
            <person name="Martin H S."/>
        </authorList>
    </citation>
    <scope>NUCLEOTIDE SEQUENCE</scope>
</reference>
<sequence length="478" mass="51192">MVCEVGSAVMDMSGEGGGGGAGALQQRWYDSRVNGSPAAGDVGSETNGDFFHSPLEGGHHSRARYYHQQMHAPYSTAVGSHGRTLSSGSGQVCRPHFHTPLHPWLDSKALGSGAWGSGFQQDAAPSDKPLSPAQHPHPHPLFSFPPTPPKDSTPDSVAAAALGQQDYQAAVAHATAMSVAFMQQQELPLCDVKPMMGAPPAKQREGAQPDSCPQESQPSGEYNPQYNAAAGDYYNYQGKGYSGQQQSKPRPNKTRTSAEGRECVNCGATSTPLWRRDGTGHYLCNACGLYYKMNGQNRPLIKPKRRLSLQSAARRAGTSCANCKTTTTTLWRRNQNGEPVCNACGLYYKLHNVNRPLTMKKEGIQTRNRKLSSKSKKKKGGMGMGGGGACALALGGVMGDMIKPLGDATKGFGGSAFPSAMDFGQHQVGLVHPAAAHMSHWYGAPHQGFAPPPTSHNPYHHHHLAQLNSMTGWRSEYT</sequence>
<dbReference type="InterPro" id="IPR039355">
    <property type="entry name" value="Transcription_factor_GATA"/>
</dbReference>
<keyword evidence="4" id="KW-0862">Zinc</keyword>
<dbReference type="PANTHER" id="PTHR10071">
    <property type="entry name" value="TRANSCRIPTION FACTOR GATA FAMILY MEMBER"/>
    <property type="match status" value="1"/>
</dbReference>
<evidence type="ECO:0000256" key="9">
    <source>
        <dbReference type="SAM" id="MobiDB-lite"/>
    </source>
</evidence>
<dbReference type="GO" id="GO:0000981">
    <property type="term" value="F:DNA-binding transcription factor activity, RNA polymerase II-specific"/>
    <property type="evidence" value="ECO:0007669"/>
    <property type="project" value="TreeGrafter"/>
</dbReference>
<feature type="region of interest" description="Disordered" evidence="9">
    <location>
        <begin position="113"/>
        <end position="157"/>
    </location>
</feature>
<evidence type="ECO:0000256" key="7">
    <source>
        <dbReference type="ARBA" id="ARBA00023163"/>
    </source>
</evidence>
<dbReference type="InterPro" id="IPR000679">
    <property type="entry name" value="Znf_GATA"/>
</dbReference>
<feature type="compositionally biased region" description="Low complexity" evidence="9">
    <location>
        <begin position="233"/>
        <end position="248"/>
    </location>
</feature>
<evidence type="ECO:0000256" key="1">
    <source>
        <dbReference type="ARBA" id="ARBA00004123"/>
    </source>
</evidence>
<feature type="compositionally biased region" description="Polar residues" evidence="9">
    <location>
        <begin position="211"/>
        <end position="226"/>
    </location>
</feature>
<keyword evidence="2" id="KW-0479">Metal-binding</keyword>
<keyword evidence="8" id="KW-0539">Nucleus</keyword>
<dbReference type="AlphaFoldDB" id="A0A8J9VBU5"/>
<dbReference type="EMBL" id="OV170227">
    <property type="protein sequence ID" value="CAH0728912.1"/>
    <property type="molecule type" value="Genomic_DNA"/>
</dbReference>
<keyword evidence="7" id="KW-0804">Transcription</keyword>
<accession>A0A8J9VBU5</accession>
<dbReference type="OrthoDB" id="515401at2759"/>
<dbReference type="FunFam" id="3.30.50.10:FF:000036">
    <property type="entry name" value="Endothelial transcription factor GATA-2"/>
    <property type="match status" value="1"/>
</dbReference>
<dbReference type="GO" id="GO:0000978">
    <property type="term" value="F:RNA polymerase II cis-regulatory region sequence-specific DNA binding"/>
    <property type="evidence" value="ECO:0007669"/>
    <property type="project" value="TreeGrafter"/>
</dbReference>
<dbReference type="FunFam" id="3.30.50.10:FF:000032">
    <property type="entry name" value="Transcription factor GATA-3"/>
    <property type="match status" value="1"/>
</dbReference>
<feature type="non-terminal residue" evidence="11">
    <location>
        <position position="478"/>
    </location>
</feature>
<proteinExistence type="predicted"/>
<evidence type="ECO:0000259" key="10">
    <source>
        <dbReference type="PROSITE" id="PS00344"/>
    </source>
</evidence>
<dbReference type="GO" id="GO:0000122">
    <property type="term" value="P:negative regulation of transcription by RNA polymerase II"/>
    <property type="evidence" value="ECO:0007669"/>
    <property type="project" value="TreeGrafter"/>
</dbReference>
<feature type="compositionally biased region" description="Basic residues" evidence="9">
    <location>
        <begin position="367"/>
        <end position="380"/>
    </location>
</feature>
<dbReference type="Gene3D" id="3.30.50.10">
    <property type="entry name" value="Erythroid Transcription Factor GATA-1, subunit A"/>
    <property type="match status" value="2"/>
</dbReference>
<evidence type="ECO:0000256" key="4">
    <source>
        <dbReference type="ARBA" id="ARBA00022833"/>
    </source>
</evidence>
<evidence type="ECO:0000256" key="6">
    <source>
        <dbReference type="ARBA" id="ARBA00023125"/>
    </source>
</evidence>
<keyword evidence="6" id="KW-0238">DNA-binding</keyword>
<feature type="region of interest" description="Disordered" evidence="9">
    <location>
        <begin position="364"/>
        <end position="383"/>
    </location>
</feature>
<keyword evidence="3" id="KW-0863">Zinc-finger</keyword>
<feature type="domain" description="GATA-type" evidence="10">
    <location>
        <begin position="320"/>
        <end position="344"/>
    </location>
</feature>
<dbReference type="InterPro" id="IPR013088">
    <property type="entry name" value="Znf_NHR/GATA"/>
</dbReference>
<dbReference type="PRINTS" id="PR00619">
    <property type="entry name" value="GATAZNFINGER"/>
</dbReference>
<dbReference type="Proteomes" id="UP000838878">
    <property type="component" value="Chromosome 7"/>
</dbReference>
<dbReference type="SMART" id="SM00401">
    <property type="entry name" value="ZnF_GATA"/>
    <property type="match status" value="2"/>
</dbReference>
<dbReference type="Pfam" id="PF00320">
    <property type="entry name" value="GATA"/>
    <property type="match status" value="2"/>
</dbReference>
<organism evidence="11 12">
    <name type="scientific">Brenthis ino</name>
    <name type="common">lesser marbled fritillary</name>
    <dbReference type="NCBI Taxonomy" id="405034"/>
    <lineage>
        <taxon>Eukaryota</taxon>
        <taxon>Metazoa</taxon>
        <taxon>Ecdysozoa</taxon>
        <taxon>Arthropoda</taxon>
        <taxon>Hexapoda</taxon>
        <taxon>Insecta</taxon>
        <taxon>Pterygota</taxon>
        <taxon>Neoptera</taxon>
        <taxon>Endopterygota</taxon>
        <taxon>Lepidoptera</taxon>
        <taxon>Glossata</taxon>
        <taxon>Ditrysia</taxon>
        <taxon>Papilionoidea</taxon>
        <taxon>Nymphalidae</taxon>
        <taxon>Heliconiinae</taxon>
        <taxon>Argynnini</taxon>
        <taxon>Brenthis</taxon>
    </lineage>
</organism>
<keyword evidence="12" id="KW-1185">Reference proteome</keyword>
<evidence type="ECO:0000256" key="5">
    <source>
        <dbReference type="ARBA" id="ARBA00023015"/>
    </source>
</evidence>
<dbReference type="SUPFAM" id="SSF57716">
    <property type="entry name" value="Glucocorticoid receptor-like (DNA-binding domain)"/>
    <property type="match status" value="2"/>
</dbReference>
<name>A0A8J9VBU5_9NEOP</name>
<evidence type="ECO:0000256" key="2">
    <source>
        <dbReference type="ARBA" id="ARBA00022723"/>
    </source>
</evidence>
<evidence type="ECO:0000313" key="11">
    <source>
        <dbReference type="EMBL" id="CAH0728912.1"/>
    </source>
</evidence>
<keyword evidence="5" id="KW-0805">Transcription regulation</keyword>
<dbReference type="GO" id="GO:0045944">
    <property type="term" value="P:positive regulation of transcription by RNA polymerase II"/>
    <property type="evidence" value="ECO:0007669"/>
    <property type="project" value="TreeGrafter"/>
</dbReference>
<comment type="subcellular location">
    <subcellularLocation>
        <location evidence="1">Nucleus</location>
    </subcellularLocation>
</comment>
<dbReference type="PANTHER" id="PTHR10071:SF337">
    <property type="entry name" value="GATA-BINDING FACTOR A"/>
    <property type="match status" value="1"/>
</dbReference>
<dbReference type="PROSITE" id="PS00344">
    <property type="entry name" value="GATA_ZN_FINGER_1"/>
    <property type="match status" value="2"/>
</dbReference>
<feature type="region of interest" description="Disordered" evidence="9">
    <location>
        <begin position="192"/>
        <end position="259"/>
    </location>
</feature>
<dbReference type="GO" id="GO:0045165">
    <property type="term" value="P:cell fate commitment"/>
    <property type="evidence" value="ECO:0007669"/>
    <property type="project" value="TreeGrafter"/>
</dbReference>
<evidence type="ECO:0000313" key="12">
    <source>
        <dbReference type="Proteomes" id="UP000838878"/>
    </source>
</evidence>
<dbReference type="GO" id="GO:0005634">
    <property type="term" value="C:nucleus"/>
    <property type="evidence" value="ECO:0007669"/>
    <property type="project" value="UniProtKB-SubCell"/>
</dbReference>
<protein>
    <recommendedName>
        <fullName evidence="10">GATA-type domain-containing protein</fullName>
    </recommendedName>
</protein>
<evidence type="ECO:0000256" key="3">
    <source>
        <dbReference type="ARBA" id="ARBA00022771"/>
    </source>
</evidence>
<feature type="domain" description="GATA-type" evidence="10">
    <location>
        <begin position="263"/>
        <end position="287"/>
    </location>
</feature>
<dbReference type="CDD" id="cd00202">
    <property type="entry name" value="ZnF_GATA"/>
    <property type="match status" value="2"/>
</dbReference>
<dbReference type="GO" id="GO:0008270">
    <property type="term" value="F:zinc ion binding"/>
    <property type="evidence" value="ECO:0007669"/>
    <property type="project" value="UniProtKB-KW"/>
</dbReference>
<evidence type="ECO:0000256" key="8">
    <source>
        <dbReference type="ARBA" id="ARBA00023242"/>
    </source>
</evidence>
<gene>
    <name evidence="11" type="ORF">BINO364_LOCUS14080</name>
</gene>